<dbReference type="Proteomes" id="UP001336250">
    <property type="component" value="Unassembled WGS sequence"/>
</dbReference>
<name>A0AAW9QEX4_9BURK</name>
<evidence type="ECO:0000313" key="4">
    <source>
        <dbReference type="Proteomes" id="UP001336250"/>
    </source>
</evidence>
<dbReference type="PANTHER" id="PTHR43640">
    <property type="entry name" value="OS07G0260300 PROTEIN"/>
    <property type="match status" value="1"/>
</dbReference>
<dbReference type="AlphaFoldDB" id="A0AAW9QEX4"/>
<dbReference type="PANTHER" id="PTHR43640:SF1">
    <property type="entry name" value="THIOREDOXIN-DEPENDENT PEROXIREDOXIN"/>
    <property type="match status" value="1"/>
</dbReference>
<keyword evidence="4" id="KW-1185">Reference proteome</keyword>
<sequence>MKTPTFRSPFLPWPDRRRRAWRGLCAATLAAWGGAALAAASVGMPAPPFTAVDTQGKAVSLADFKGQHVVLEWVNPGCPFVQKHYDGANLPGTQKAAKAQGVVWLAISSTSRDAGDYKPPAELQRWMQSKQAAVTATLMDDDGKVGRAYGARTTPHLYVIDPKGQLVYAGAIDSRPTANPADIASATNYVKQALGESLAGKPVSQPRTQAYGCSVKYGSTG</sequence>
<dbReference type="InterPro" id="IPR036249">
    <property type="entry name" value="Thioredoxin-like_sf"/>
</dbReference>
<evidence type="ECO:0000256" key="1">
    <source>
        <dbReference type="SAM" id="SignalP"/>
    </source>
</evidence>
<proteinExistence type="predicted"/>
<reference evidence="3 4" key="1">
    <citation type="submission" date="2024-02" db="EMBL/GenBank/DDBJ databases">
        <title>Genome sequence of Aquincola sp. MAHUQ-54.</title>
        <authorList>
            <person name="Huq M.A."/>
        </authorList>
    </citation>
    <scope>NUCLEOTIDE SEQUENCE [LARGE SCALE GENOMIC DNA]</scope>
    <source>
        <strain evidence="3 4">MAHUQ-54</strain>
    </source>
</reference>
<feature type="signal peptide" evidence="1">
    <location>
        <begin position="1"/>
        <end position="38"/>
    </location>
</feature>
<dbReference type="PROSITE" id="PS51352">
    <property type="entry name" value="THIOREDOXIN_2"/>
    <property type="match status" value="1"/>
</dbReference>
<dbReference type="Pfam" id="PF00578">
    <property type="entry name" value="AhpC-TSA"/>
    <property type="match status" value="1"/>
</dbReference>
<dbReference type="RefSeq" id="WP_332289211.1">
    <property type="nucleotide sequence ID" value="NZ_JAZIBG010000023.1"/>
</dbReference>
<dbReference type="EMBL" id="JAZIBG010000023">
    <property type="protein sequence ID" value="MEF7614249.1"/>
    <property type="molecule type" value="Genomic_DNA"/>
</dbReference>
<evidence type="ECO:0000259" key="2">
    <source>
        <dbReference type="PROSITE" id="PS51352"/>
    </source>
</evidence>
<dbReference type="SUPFAM" id="SSF52833">
    <property type="entry name" value="Thioredoxin-like"/>
    <property type="match status" value="1"/>
</dbReference>
<organism evidence="3 4">
    <name type="scientific">Aquincola agrisoli</name>
    <dbReference type="NCBI Taxonomy" id="3119538"/>
    <lineage>
        <taxon>Bacteria</taxon>
        <taxon>Pseudomonadati</taxon>
        <taxon>Pseudomonadota</taxon>
        <taxon>Betaproteobacteria</taxon>
        <taxon>Burkholderiales</taxon>
        <taxon>Sphaerotilaceae</taxon>
        <taxon>Aquincola</taxon>
    </lineage>
</organism>
<keyword evidence="1" id="KW-0732">Signal</keyword>
<dbReference type="InterPro" id="IPR013766">
    <property type="entry name" value="Thioredoxin_domain"/>
</dbReference>
<dbReference type="InterPro" id="IPR000866">
    <property type="entry name" value="AhpC/TSA"/>
</dbReference>
<comment type="caution">
    <text evidence="3">The sequence shown here is derived from an EMBL/GenBank/DDBJ whole genome shotgun (WGS) entry which is preliminary data.</text>
</comment>
<dbReference type="InterPro" id="IPR047262">
    <property type="entry name" value="PRX-like1"/>
</dbReference>
<protein>
    <submittedName>
        <fullName evidence="3">Thioredoxin family protein</fullName>
    </submittedName>
</protein>
<feature type="domain" description="Thioredoxin" evidence="2">
    <location>
        <begin position="40"/>
        <end position="195"/>
    </location>
</feature>
<gene>
    <name evidence="3" type="ORF">V4F39_10045</name>
</gene>
<evidence type="ECO:0000313" key="3">
    <source>
        <dbReference type="EMBL" id="MEF7614249.1"/>
    </source>
</evidence>
<feature type="chain" id="PRO_5043432321" evidence="1">
    <location>
        <begin position="39"/>
        <end position="221"/>
    </location>
</feature>
<dbReference type="GO" id="GO:0016491">
    <property type="term" value="F:oxidoreductase activity"/>
    <property type="evidence" value="ECO:0007669"/>
    <property type="project" value="InterPro"/>
</dbReference>
<dbReference type="GO" id="GO:0016209">
    <property type="term" value="F:antioxidant activity"/>
    <property type="evidence" value="ECO:0007669"/>
    <property type="project" value="InterPro"/>
</dbReference>
<dbReference type="Gene3D" id="3.40.30.10">
    <property type="entry name" value="Glutaredoxin"/>
    <property type="match status" value="1"/>
</dbReference>
<accession>A0AAW9QEX4</accession>
<dbReference type="CDD" id="cd02969">
    <property type="entry name" value="PRX_like1"/>
    <property type="match status" value="1"/>
</dbReference>